<name>A0ACB7Y7Y0_9ERIC</name>
<dbReference type="EMBL" id="CM037157">
    <property type="protein sequence ID" value="KAH7849431.1"/>
    <property type="molecule type" value="Genomic_DNA"/>
</dbReference>
<evidence type="ECO:0000313" key="1">
    <source>
        <dbReference type="EMBL" id="KAH7849431.1"/>
    </source>
</evidence>
<accession>A0ACB7Y7Y0</accession>
<proteinExistence type="predicted"/>
<protein>
    <submittedName>
        <fullName evidence="1">Uncharacterized protein</fullName>
    </submittedName>
</protein>
<keyword evidence="2" id="KW-1185">Reference proteome</keyword>
<organism evidence="1 2">
    <name type="scientific">Vaccinium darrowii</name>
    <dbReference type="NCBI Taxonomy" id="229202"/>
    <lineage>
        <taxon>Eukaryota</taxon>
        <taxon>Viridiplantae</taxon>
        <taxon>Streptophyta</taxon>
        <taxon>Embryophyta</taxon>
        <taxon>Tracheophyta</taxon>
        <taxon>Spermatophyta</taxon>
        <taxon>Magnoliopsida</taxon>
        <taxon>eudicotyledons</taxon>
        <taxon>Gunneridae</taxon>
        <taxon>Pentapetalae</taxon>
        <taxon>asterids</taxon>
        <taxon>Ericales</taxon>
        <taxon>Ericaceae</taxon>
        <taxon>Vaccinioideae</taxon>
        <taxon>Vaccinieae</taxon>
        <taxon>Vaccinium</taxon>
    </lineage>
</organism>
<reference evidence="1 2" key="1">
    <citation type="journal article" date="2021" name="Hortic Res">
        <title>High-quality reference genome and annotation aids understanding of berry development for evergreen blueberry (Vaccinium darrowii).</title>
        <authorList>
            <person name="Yu J."/>
            <person name="Hulse-Kemp A.M."/>
            <person name="Babiker E."/>
            <person name="Staton M."/>
        </authorList>
    </citation>
    <scope>NUCLEOTIDE SEQUENCE [LARGE SCALE GENOMIC DNA]</scope>
    <source>
        <strain evidence="2">cv. NJ 8807/NJ 8810</strain>
        <tissue evidence="1">Young leaf</tissue>
    </source>
</reference>
<dbReference type="Proteomes" id="UP000828048">
    <property type="component" value="Chromosome 7"/>
</dbReference>
<evidence type="ECO:0000313" key="2">
    <source>
        <dbReference type="Proteomes" id="UP000828048"/>
    </source>
</evidence>
<gene>
    <name evidence="1" type="ORF">Vadar_017804</name>
</gene>
<comment type="caution">
    <text evidence="1">The sequence shown here is derived from an EMBL/GenBank/DDBJ whole genome shotgun (WGS) entry which is preliminary data.</text>
</comment>
<sequence>MLHDVVFASHPRLLAGKHVGGILTIISNIYHLGRGPVRRKLVEAPPHLLHRDLLVPPTPVARRHSSRRGQVVAPPAVPEWWRSGGGYSGCLLRDGAKWDDEDDYYDSRKKMATQKNRDVFVQELIEENRRGMGDGEVEGKKKKTTAEVLHVDIARIRARVLHVSNFL</sequence>